<evidence type="ECO:0000313" key="2">
    <source>
        <dbReference type="EMBL" id="WFP25899.1"/>
    </source>
</evidence>
<name>A0AAX3T9K2_9ACTN</name>
<evidence type="ECO:0000256" key="1">
    <source>
        <dbReference type="SAM" id="Phobius"/>
    </source>
</evidence>
<dbReference type="EMBL" id="CP121270">
    <property type="protein sequence ID" value="WFP25899.1"/>
    <property type="molecule type" value="Genomic_DNA"/>
</dbReference>
<gene>
    <name evidence="2" type="ORF">P9A14_05130</name>
</gene>
<sequence length="222" mass="23764">MLRFLARELHCWRVMHASSNGLVRRADRLETATLVMLWIAALAGLMVALTVGGNTYAAHKATIEHQEPRHSVSATIIRTSVEGIGEPRIGAPSAGVPGVGVPSADVPSVDVPNDGGQNTTDHTTVAWRDPNGHRLTATVGAEPLDAVGRVRTVWLDDTGAVVGPPVTTTDAVMEGLIAGAGVVMLVVLVWWGSTVLVRLVADRHRSREWDAAWRQFDIDSHP</sequence>
<dbReference type="InterPro" id="IPR039708">
    <property type="entry name" value="MT1774/Rv1733c-like"/>
</dbReference>
<dbReference type="PANTHER" id="PTHR42305:SF1">
    <property type="entry name" value="MEMBRANE PROTEIN RV1733C-RELATED"/>
    <property type="match status" value="1"/>
</dbReference>
<dbReference type="AlphaFoldDB" id="A0AAX3T9K2"/>
<reference evidence="2" key="1">
    <citation type="submission" date="2023-04" db="EMBL/GenBank/DDBJ databases">
        <title>Complete genome sequence of a phthalic acid esters degrading bacterial strain.</title>
        <authorList>
            <person name="Weng L."/>
            <person name="Jia Y."/>
            <person name="Ren L."/>
        </authorList>
    </citation>
    <scope>NUCLEOTIDE SEQUENCE</scope>
    <source>
        <strain evidence="2">RL-LY01</strain>
    </source>
</reference>
<keyword evidence="1" id="KW-0812">Transmembrane</keyword>
<organism evidence="2 3">
    <name type="scientific">Gordonia hongkongensis</name>
    <dbReference type="NCBI Taxonomy" id="1701090"/>
    <lineage>
        <taxon>Bacteria</taxon>
        <taxon>Bacillati</taxon>
        <taxon>Actinomycetota</taxon>
        <taxon>Actinomycetes</taxon>
        <taxon>Mycobacteriales</taxon>
        <taxon>Gordoniaceae</taxon>
        <taxon>Gordonia</taxon>
    </lineage>
</organism>
<proteinExistence type="predicted"/>
<keyword evidence="1" id="KW-1133">Transmembrane helix</keyword>
<dbReference type="RefSeq" id="WP_078113064.1">
    <property type="nucleotide sequence ID" value="NZ_CBDRNE010000033.1"/>
</dbReference>
<dbReference type="Proteomes" id="UP001213504">
    <property type="component" value="Chromosome"/>
</dbReference>
<evidence type="ECO:0000313" key="3">
    <source>
        <dbReference type="Proteomes" id="UP001213504"/>
    </source>
</evidence>
<feature type="transmembrane region" description="Helical" evidence="1">
    <location>
        <begin position="32"/>
        <end position="51"/>
    </location>
</feature>
<keyword evidence="1" id="KW-0472">Membrane</keyword>
<dbReference type="PANTHER" id="PTHR42305">
    <property type="entry name" value="MEMBRANE PROTEIN RV1733C-RELATED"/>
    <property type="match status" value="1"/>
</dbReference>
<evidence type="ECO:0008006" key="4">
    <source>
        <dbReference type="Google" id="ProtNLM"/>
    </source>
</evidence>
<protein>
    <recommendedName>
        <fullName evidence="4">Transmembrane protein</fullName>
    </recommendedName>
</protein>
<feature type="transmembrane region" description="Helical" evidence="1">
    <location>
        <begin position="176"/>
        <end position="197"/>
    </location>
</feature>
<accession>A0AAX3T9K2</accession>